<reference evidence="1 2" key="1">
    <citation type="submission" date="2015-03" db="EMBL/GenBank/DDBJ databases">
        <title>Genome assembly of Sandaracinus amylolyticus DSM 53668.</title>
        <authorList>
            <person name="Sharma G."/>
            <person name="Subramanian S."/>
        </authorList>
    </citation>
    <scope>NUCLEOTIDE SEQUENCE [LARGE SCALE GENOMIC DNA]</scope>
    <source>
        <strain evidence="1 2">DSM 53668</strain>
    </source>
</reference>
<keyword evidence="2" id="KW-1185">Reference proteome</keyword>
<dbReference type="EMBL" id="CP011125">
    <property type="protein sequence ID" value="AKF08996.1"/>
    <property type="molecule type" value="Genomic_DNA"/>
</dbReference>
<evidence type="ECO:0000313" key="1">
    <source>
        <dbReference type="EMBL" id="AKF08996.1"/>
    </source>
</evidence>
<dbReference type="STRING" id="927083.DB32_006145"/>
<dbReference type="RefSeq" id="WP_053236088.1">
    <property type="nucleotide sequence ID" value="NZ_CP011125.1"/>
</dbReference>
<dbReference type="AlphaFoldDB" id="A0A0F6W747"/>
<accession>A0A0F6W747</accession>
<dbReference type="KEGG" id="samy:DB32_006145"/>
<gene>
    <name evidence="1" type="ORF">DB32_006145</name>
</gene>
<evidence type="ECO:0000313" key="2">
    <source>
        <dbReference type="Proteomes" id="UP000034883"/>
    </source>
</evidence>
<dbReference type="Proteomes" id="UP000034883">
    <property type="component" value="Chromosome"/>
</dbReference>
<name>A0A0F6W747_9BACT</name>
<sequence length="228" mass="25285">MSADDGTRIAPAARLPDGTPSVQWMITDSIHTVASRATPYLESARLFGDRYGMLLALIDAFRDEDGRAPELQRALEVARGLLAQGKRHLHDAWDARTGPAVDRRLDEIFREATPPRGTVAARRSEAPIDPFATVAAVIQKIDRAPDRAEAATEFAVTWALLRRTPVRLRELREQAGADDRELLDAGIRSAGRWMLDLEEAWSARTFDELLGRPTLGELLQLVFPPPSE</sequence>
<organism evidence="1 2">
    <name type="scientific">Sandaracinus amylolyticus</name>
    <dbReference type="NCBI Taxonomy" id="927083"/>
    <lineage>
        <taxon>Bacteria</taxon>
        <taxon>Pseudomonadati</taxon>
        <taxon>Myxococcota</taxon>
        <taxon>Polyangia</taxon>
        <taxon>Polyangiales</taxon>
        <taxon>Sandaracinaceae</taxon>
        <taxon>Sandaracinus</taxon>
    </lineage>
</organism>
<proteinExistence type="predicted"/>
<protein>
    <submittedName>
        <fullName evidence="1">Uncharacterized protein</fullName>
    </submittedName>
</protein>